<sequence length="560" mass="61770">MKRGEYSVNNQGGSRDDYGLMYNKTPADTEVAMLQTGALRSGGALVYTSREVLSLIAQYVAIGLMLGAFPNLVYPVFTVYYRMSGAQTHGITALTVIGWNLKVIFGILSDCFPIMGYRRKSYMIIGWLCCCACLIYLSSCKPGDPYIIDRDYIRGTLPPNLTGIVNEDAQHTGSTIAILCGVAVISYVIADVASDALLVEMAQREPEAIRGRLQSLIYIARYVSTVISQAIIGLCLNSEDFGGTFQWAIPLNYFFLILAVPCALMVPVTFVYVVEIPTVGVNFIQYMNEFWQLVQNRAMWQFMIFRFSFIFLSAGIVTTATPYLQYHWAKVDNLNSQLFSIIGNLIFAGGLAYTGSRGTAWNWRTVIVVTNLSVQVFDSLANFLTIYGVVRNQYFYLVLVQVCEYLPSSIQFLTTSFVIVELAEMGNEGLTYAILSTMNNLPAAFGPLIGNIVSGQFSVTEKDVASDSPRSRHQVAYTYIIYYTAALLACFTVYLLPKQKNQVYRLKVYGGKQPVAAAIVLLLSFACLVFSIVVSLLSMFPSTSCLVVAGGTGCKSSKSL</sequence>
<dbReference type="PANTHER" id="PTHR31585:SF5">
    <property type="entry name" value="RNA-BINDING S4 DOMAIN-CONTAINING PROTEIN"/>
    <property type="match status" value="1"/>
</dbReference>
<feature type="transmembrane region" description="Helical" evidence="7">
    <location>
        <begin position="366"/>
        <end position="390"/>
    </location>
</feature>
<protein>
    <recommendedName>
        <fullName evidence="10">Major facilitator superfamily associated domain-containing protein</fullName>
    </recommendedName>
</protein>
<feature type="transmembrane region" description="Helical" evidence="7">
    <location>
        <begin position="219"/>
        <end position="239"/>
    </location>
</feature>
<feature type="transmembrane region" description="Helical" evidence="7">
    <location>
        <begin position="251"/>
        <end position="284"/>
    </location>
</feature>
<gene>
    <name evidence="8" type="ORF">Ae201684_001197</name>
</gene>
<evidence type="ECO:0000313" key="8">
    <source>
        <dbReference type="EMBL" id="KAF0744742.1"/>
    </source>
</evidence>
<dbReference type="Gene3D" id="1.20.1250.20">
    <property type="entry name" value="MFS general substrate transporter like domains"/>
    <property type="match status" value="2"/>
</dbReference>
<feature type="transmembrane region" description="Helical" evidence="7">
    <location>
        <begin position="517"/>
        <end position="540"/>
    </location>
</feature>
<evidence type="ECO:0000256" key="4">
    <source>
        <dbReference type="ARBA" id="ARBA00022692"/>
    </source>
</evidence>
<dbReference type="Proteomes" id="UP000481153">
    <property type="component" value="Unassembled WGS sequence"/>
</dbReference>
<keyword evidence="5 7" id="KW-1133">Transmembrane helix</keyword>
<organism evidence="8 9">
    <name type="scientific">Aphanomyces euteiches</name>
    <dbReference type="NCBI Taxonomy" id="100861"/>
    <lineage>
        <taxon>Eukaryota</taxon>
        <taxon>Sar</taxon>
        <taxon>Stramenopiles</taxon>
        <taxon>Oomycota</taxon>
        <taxon>Saprolegniomycetes</taxon>
        <taxon>Saprolegniales</taxon>
        <taxon>Verrucalvaceae</taxon>
        <taxon>Aphanomyces</taxon>
    </lineage>
</organism>
<evidence type="ECO:0000256" key="3">
    <source>
        <dbReference type="ARBA" id="ARBA00022448"/>
    </source>
</evidence>
<dbReference type="GO" id="GO:0016020">
    <property type="term" value="C:membrane"/>
    <property type="evidence" value="ECO:0007669"/>
    <property type="project" value="UniProtKB-SubCell"/>
</dbReference>
<evidence type="ECO:0000256" key="7">
    <source>
        <dbReference type="SAM" id="Phobius"/>
    </source>
</evidence>
<comment type="caution">
    <text evidence="8">The sequence shown here is derived from an EMBL/GenBank/DDBJ whole genome shotgun (WGS) entry which is preliminary data.</text>
</comment>
<dbReference type="PANTHER" id="PTHR31585">
    <property type="entry name" value="FOLATE-BIOPTERIN TRANSPORTER 1, CHLOROPLASTIC"/>
    <property type="match status" value="1"/>
</dbReference>
<keyword evidence="6 7" id="KW-0472">Membrane</keyword>
<name>A0A6G0XW73_9STRA</name>
<dbReference type="InterPro" id="IPR036259">
    <property type="entry name" value="MFS_trans_sf"/>
</dbReference>
<keyword evidence="9" id="KW-1185">Reference proteome</keyword>
<feature type="transmembrane region" description="Helical" evidence="7">
    <location>
        <begin position="176"/>
        <end position="198"/>
    </location>
</feature>
<evidence type="ECO:0000313" key="9">
    <source>
        <dbReference type="Proteomes" id="UP000481153"/>
    </source>
</evidence>
<feature type="transmembrane region" description="Helical" evidence="7">
    <location>
        <begin position="89"/>
        <end position="109"/>
    </location>
</feature>
<evidence type="ECO:0000256" key="2">
    <source>
        <dbReference type="ARBA" id="ARBA00007015"/>
    </source>
</evidence>
<feature type="transmembrane region" description="Helical" evidence="7">
    <location>
        <begin position="476"/>
        <end position="496"/>
    </location>
</feature>
<dbReference type="AlphaFoldDB" id="A0A6G0XW73"/>
<keyword evidence="3" id="KW-0813">Transport</keyword>
<evidence type="ECO:0000256" key="1">
    <source>
        <dbReference type="ARBA" id="ARBA00004141"/>
    </source>
</evidence>
<proteinExistence type="inferred from homology"/>
<evidence type="ECO:0008006" key="10">
    <source>
        <dbReference type="Google" id="ProtNLM"/>
    </source>
</evidence>
<feature type="transmembrane region" description="Helical" evidence="7">
    <location>
        <begin position="56"/>
        <end position="77"/>
    </location>
</feature>
<dbReference type="Pfam" id="PF03092">
    <property type="entry name" value="BT1"/>
    <property type="match status" value="1"/>
</dbReference>
<dbReference type="SUPFAM" id="SSF103473">
    <property type="entry name" value="MFS general substrate transporter"/>
    <property type="match status" value="1"/>
</dbReference>
<evidence type="ECO:0000256" key="6">
    <source>
        <dbReference type="ARBA" id="ARBA00023136"/>
    </source>
</evidence>
<keyword evidence="4 7" id="KW-0812">Transmembrane</keyword>
<evidence type="ECO:0000256" key="5">
    <source>
        <dbReference type="ARBA" id="ARBA00022989"/>
    </source>
</evidence>
<feature type="transmembrane region" description="Helical" evidence="7">
    <location>
        <begin position="336"/>
        <end position="354"/>
    </location>
</feature>
<feature type="transmembrane region" description="Helical" evidence="7">
    <location>
        <begin position="121"/>
        <end position="139"/>
    </location>
</feature>
<dbReference type="EMBL" id="VJMJ01000009">
    <property type="protein sequence ID" value="KAF0744742.1"/>
    <property type="molecule type" value="Genomic_DNA"/>
</dbReference>
<dbReference type="InterPro" id="IPR039309">
    <property type="entry name" value="BT1"/>
</dbReference>
<accession>A0A6G0XW73</accession>
<dbReference type="VEuPathDB" id="FungiDB:AeMF1_004871"/>
<reference evidence="8 9" key="1">
    <citation type="submission" date="2019-07" db="EMBL/GenBank/DDBJ databases">
        <title>Genomics analysis of Aphanomyces spp. identifies a new class of oomycete effector associated with host adaptation.</title>
        <authorList>
            <person name="Gaulin E."/>
        </authorList>
    </citation>
    <scope>NUCLEOTIDE SEQUENCE [LARGE SCALE GENOMIC DNA]</scope>
    <source>
        <strain evidence="8 9">ATCC 201684</strain>
    </source>
</reference>
<comment type="similarity">
    <text evidence="2">Belongs to the major facilitator superfamily. Folate-biopterin transporter (TC 2.A.71) family.</text>
</comment>
<feature type="transmembrane region" description="Helical" evidence="7">
    <location>
        <begin position="304"/>
        <end position="324"/>
    </location>
</feature>
<comment type="subcellular location">
    <subcellularLocation>
        <location evidence="1">Membrane</location>
        <topology evidence="1">Multi-pass membrane protein</topology>
    </subcellularLocation>
</comment>